<name>I1A5V2_9BACT</name>
<dbReference type="Proteomes" id="UP000006229">
    <property type="component" value="Unassembled WGS sequence"/>
</dbReference>
<evidence type="ECO:0000313" key="2">
    <source>
        <dbReference type="Proteomes" id="UP000006229"/>
    </source>
</evidence>
<reference evidence="1 2" key="1">
    <citation type="journal article" date="2012" name="J. Bacteriol.">
        <title>Genome annotation of five Mycoplasma canis strains.</title>
        <authorList>
            <person name="Brown D.R."/>
            <person name="May M."/>
            <person name="Michaels D.L."/>
            <person name="Barbet A.F."/>
        </authorList>
    </citation>
    <scope>NUCLEOTIDE SEQUENCE [LARGE SCALE GENOMIC DNA]</scope>
    <source>
        <strain evidence="1 2">UFG4</strain>
    </source>
</reference>
<comment type="caution">
    <text evidence="1">The sequence shown here is derived from an EMBL/GenBank/DDBJ whole genome shotgun (WGS) entry which is preliminary data.</text>
</comment>
<sequence length="76" mass="9462">MRENKHYKDLKYGYVIDFVDIKENFDETNEKYLNELKRFNTGLSDESFKLFFYAKRTYRNTLTEQKMPYFQYTMVI</sequence>
<protein>
    <submittedName>
        <fullName evidence="1">Type I restriction enzyme R protein</fullName>
    </submittedName>
</protein>
<keyword evidence="2" id="KW-1185">Reference proteome</keyword>
<dbReference type="EMBL" id="AJFU01000005">
    <property type="protein sequence ID" value="EIE41873.1"/>
    <property type="molecule type" value="Genomic_DNA"/>
</dbReference>
<accession>I1A5V2</accession>
<proteinExistence type="predicted"/>
<gene>
    <name evidence="1" type="ORF">MCANUFG4_02321</name>
</gene>
<evidence type="ECO:0000313" key="1">
    <source>
        <dbReference type="EMBL" id="EIE41873.1"/>
    </source>
</evidence>
<dbReference type="AlphaFoldDB" id="I1A5V2"/>
<organism evidence="1 2">
    <name type="scientific">Mycoplasmopsis canis UFG4</name>
    <dbReference type="NCBI Taxonomy" id="1131455"/>
    <lineage>
        <taxon>Bacteria</taxon>
        <taxon>Bacillati</taxon>
        <taxon>Mycoplasmatota</taxon>
        <taxon>Mycoplasmoidales</taxon>
        <taxon>Metamycoplasmataceae</taxon>
        <taxon>Mycoplasmopsis</taxon>
    </lineage>
</organism>